<proteinExistence type="predicted"/>
<organism evidence="1 2">
    <name type="scientific">Metabacillus litoralis</name>
    <dbReference type="NCBI Taxonomy" id="152268"/>
    <lineage>
        <taxon>Bacteria</taxon>
        <taxon>Bacillati</taxon>
        <taxon>Bacillota</taxon>
        <taxon>Bacilli</taxon>
        <taxon>Bacillales</taxon>
        <taxon>Bacillaceae</taxon>
        <taxon>Metabacillus</taxon>
    </lineage>
</organism>
<dbReference type="AlphaFoldDB" id="A0A5C6UXS3"/>
<dbReference type="RefSeq" id="WP_146950928.1">
    <property type="nucleotide sequence ID" value="NZ_VOQF01000042.1"/>
</dbReference>
<reference evidence="1 2" key="1">
    <citation type="journal article" date="2005" name="Int. J. Syst. Evol. Microbiol.">
        <title>Bacillus litoralis sp. nov., isolated from a tidal flat of the Yellow Sea in Korea.</title>
        <authorList>
            <person name="Yoon J.H."/>
            <person name="Oh T.K."/>
        </authorList>
    </citation>
    <scope>NUCLEOTIDE SEQUENCE [LARGE SCALE GENOMIC DNA]</scope>
    <source>
        <strain evidence="1 2">SW-211</strain>
    </source>
</reference>
<comment type="caution">
    <text evidence="1">The sequence shown here is derived from an EMBL/GenBank/DDBJ whole genome shotgun (WGS) entry which is preliminary data.</text>
</comment>
<accession>A0A5C6UXS3</accession>
<name>A0A5C6UXS3_9BACI</name>
<protein>
    <recommendedName>
        <fullName evidence="3">Tetratricopeptide repeat protein</fullName>
    </recommendedName>
</protein>
<gene>
    <name evidence="1" type="ORF">FS935_22950</name>
</gene>
<dbReference type="EMBL" id="VOQF01000042">
    <property type="protein sequence ID" value="TXC76896.1"/>
    <property type="molecule type" value="Genomic_DNA"/>
</dbReference>
<evidence type="ECO:0000313" key="2">
    <source>
        <dbReference type="Proteomes" id="UP000321363"/>
    </source>
</evidence>
<keyword evidence="2" id="KW-1185">Reference proteome</keyword>
<dbReference type="Proteomes" id="UP000321363">
    <property type="component" value="Unassembled WGS sequence"/>
</dbReference>
<evidence type="ECO:0008006" key="3">
    <source>
        <dbReference type="Google" id="ProtNLM"/>
    </source>
</evidence>
<sequence>MGIKKLFNFKGSANLQKVKEMRIDKNYGGIIHQLNLDEFWHSLQGAEKAFIRNRTSWSFGGRIKSEELDDPKSTAQTKRSVYAFLLGNASWASEAKEYELAEKLLNEVIKRTNNIFIVHRCYKELIVMHHKLSKQHEGSLEKCIEFSKLHIEIAPLLFENAMNTGIEPPRIAAFNIMMKMYEEKGLLEEYENVFKLEQQYKNGTFE</sequence>
<evidence type="ECO:0000313" key="1">
    <source>
        <dbReference type="EMBL" id="TXC76896.1"/>
    </source>
</evidence>
<dbReference type="OrthoDB" id="2827793at2"/>